<dbReference type="AlphaFoldDB" id="A0A6A0A2W7"/>
<proteinExistence type="predicted"/>
<comment type="caution">
    <text evidence="2">The sequence shown here is derived from an EMBL/GenBank/DDBJ whole genome shotgun (WGS) entry which is preliminary data.</text>
</comment>
<evidence type="ECO:0000256" key="1">
    <source>
        <dbReference type="SAM" id="MobiDB-lite"/>
    </source>
</evidence>
<evidence type="ECO:0000313" key="3">
    <source>
        <dbReference type="Proteomes" id="UP000485058"/>
    </source>
</evidence>
<feature type="compositionally biased region" description="Basic residues" evidence="1">
    <location>
        <begin position="1"/>
        <end position="10"/>
    </location>
</feature>
<sequence length="66" mass="6460">RFGGGAHRHPASAAHRCGVGPTSGHCVHLLQGPHLPGGGTAAHLSPAAARGQPPAQPGHTLAGQQP</sequence>
<organism evidence="2 3">
    <name type="scientific">Haematococcus lacustris</name>
    <name type="common">Green alga</name>
    <name type="synonym">Haematococcus pluvialis</name>
    <dbReference type="NCBI Taxonomy" id="44745"/>
    <lineage>
        <taxon>Eukaryota</taxon>
        <taxon>Viridiplantae</taxon>
        <taxon>Chlorophyta</taxon>
        <taxon>core chlorophytes</taxon>
        <taxon>Chlorophyceae</taxon>
        <taxon>CS clade</taxon>
        <taxon>Chlamydomonadales</taxon>
        <taxon>Haematococcaceae</taxon>
        <taxon>Haematococcus</taxon>
    </lineage>
</organism>
<gene>
    <name evidence="2" type="ORF">HaLaN_24803</name>
</gene>
<keyword evidence="3" id="KW-1185">Reference proteome</keyword>
<accession>A0A6A0A2W7</accession>
<dbReference type="EMBL" id="BLLF01003182">
    <property type="protein sequence ID" value="GFH26626.1"/>
    <property type="molecule type" value="Genomic_DNA"/>
</dbReference>
<protein>
    <submittedName>
        <fullName evidence="2">Uncharacterized protein</fullName>
    </submittedName>
</protein>
<name>A0A6A0A2W7_HAELA</name>
<reference evidence="2 3" key="1">
    <citation type="submission" date="2020-02" db="EMBL/GenBank/DDBJ databases">
        <title>Draft genome sequence of Haematococcus lacustris strain NIES-144.</title>
        <authorList>
            <person name="Morimoto D."/>
            <person name="Nakagawa S."/>
            <person name="Yoshida T."/>
            <person name="Sawayama S."/>
        </authorList>
    </citation>
    <scope>NUCLEOTIDE SEQUENCE [LARGE SCALE GENOMIC DNA]</scope>
    <source>
        <strain evidence="2 3">NIES-144</strain>
    </source>
</reference>
<dbReference type="Proteomes" id="UP000485058">
    <property type="component" value="Unassembled WGS sequence"/>
</dbReference>
<feature type="region of interest" description="Disordered" evidence="1">
    <location>
        <begin position="1"/>
        <end position="66"/>
    </location>
</feature>
<feature type="non-terminal residue" evidence="2">
    <location>
        <position position="1"/>
    </location>
</feature>
<feature type="non-terminal residue" evidence="2">
    <location>
        <position position="66"/>
    </location>
</feature>
<evidence type="ECO:0000313" key="2">
    <source>
        <dbReference type="EMBL" id="GFH26626.1"/>
    </source>
</evidence>